<evidence type="ECO:0000313" key="2">
    <source>
        <dbReference type="Proteomes" id="UP000199077"/>
    </source>
</evidence>
<dbReference type="STRING" id="443156.SAMN04489867_0599"/>
<dbReference type="AlphaFoldDB" id="A0A1H0MG23"/>
<reference evidence="2" key="1">
    <citation type="submission" date="2016-10" db="EMBL/GenBank/DDBJ databases">
        <authorList>
            <person name="Varghese N."/>
            <person name="Submissions S."/>
        </authorList>
    </citation>
    <scope>NUCLEOTIDE SEQUENCE [LARGE SCALE GENOMIC DNA]</scope>
    <source>
        <strain evidence="2">DSM 22329</strain>
    </source>
</reference>
<gene>
    <name evidence="1" type="ORF">SAMN04489867_0599</name>
</gene>
<organism evidence="1 2">
    <name type="scientific">Pedococcus dokdonensis</name>
    <dbReference type="NCBI Taxonomy" id="443156"/>
    <lineage>
        <taxon>Bacteria</taxon>
        <taxon>Bacillati</taxon>
        <taxon>Actinomycetota</taxon>
        <taxon>Actinomycetes</taxon>
        <taxon>Micrococcales</taxon>
        <taxon>Intrasporangiaceae</taxon>
        <taxon>Pedococcus</taxon>
    </lineage>
</organism>
<keyword evidence="2" id="KW-1185">Reference proteome</keyword>
<proteinExistence type="predicted"/>
<name>A0A1H0MG23_9MICO</name>
<evidence type="ECO:0000313" key="1">
    <source>
        <dbReference type="EMBL" id="SDO79327.1"/>
    </source>
</evidence>
<dbReference type="RefSeq" id="WP_091781257.1">
    <property type="nucleotide sequence ID" value="NZ_LT629711.1"/>
</dbReference>
<protein>
    <submittedName>
        <fullName evidence="1">Uncharacterized protein</fullName>
    </submittedName>
</protein>
<dbReference type="Proteomes" id="UP000199077">
    <property type="component" value="Chromosome I"/>
</dbReference>
<sequence length="142" mass="15532">MSFHDLPPDARSIPLRDNTIQADVIDLILDLDARRSGALALMICDGDDRGVQPVVLSDLPPGVRAEELRSLLDLLLPMIGEQAGAVLVGRGRRRGLMPTDHDRAWHQETLDACRRHGVRLLGFYLASPDGVEALPEPLDRAG</sequence>
<dbReference type="OrthoDB" id="3822678at2"/>
<accession>A0A1H0MG23</accession>
<dbReference type="EMBL" id="LT629711">
    <property type="protein sequence ID" value="SDO79327.1"/>
    <property type="molecule type" value="Genomic_DNA"/>
</dbReference>